<comment type="function">
    <text evidence="1 7">Part of the ABC transporter complex PstSACB involved in phosphate import.</text>
</comment>
<evidence type="ECO:0000256" key="4">
    <source>
        <dbReference type="ARBA" id="ARBA00021889"/>
    </source>
</evidence>
<dbReference type="PANTHER" id="PTHR42996">
    <property type="entry name" value="PHOSPHATE-BINDING PROTEIN PSTS"/>
    <property type="match status" value="1"/>
</dbReference>
<dbReference type="Proteomes" id="UP000536746">
    <property type="component" value="Unassembled WGS sequence"/>
</dbReference>
<accession>A0ABX2LZQ2</accession>
<dbReference type="InterPro" id="IPR005673">
    <property type="entry name" value="ABC_phos-bd_PstS"/>
</dbReference>
<keyword evidence="8" id="KW-0732">Signal</keyword>
<comment type="similarity">
    <text evidence="2 7">Belongs to the PstS family.</text>
</comment>
<dbReference type="InterPro" id="IPR050962">
    <property type="entry name" value="Phosphate-bind_PstS"/>
</dbReference>
<dbReference type="NCBIfam" id="NF008171">
    <property type="entry name" value="PRK10918.1"/>
    <property type="match status" value="1"/>
</dbReference>
<dbReference type="RefSeq" id="WP_079216020.1">
    <property type="nucleotide sequence ID" value="NZ_CP018845.1"/>
</dbReference>
<feature type="signal peptide" evidence="8">
    <location>
        <begin position="1"/>
        <end position="28"/>
    </location>
</feature>
<evidence type="ECO:0000259" key="9">
    <source>
        <dbReference type="Pfam" id="PF12849"/>
    </source>
</evidence>
<evidence type="ECO:0000256" key="8">
    <source>
        <dbReference type="SAM" id="SignalP"/>
    </source>
</evidence>
<comment type="subunit">
    <text evidence="3 7">The complex is composed of two ATP-binding proteins (PstB), two transmembrane proteins (PstC and PstA) and a solute-binding protein (PstS).</text>
</comment>
<dbReference type="PANTHER" id="PTHR42996:SF1">
    <property type="entry name" value="PHOSPHATE-BINDING PROTEIN PSTS"/>
    <property type="match status" value="1"/>
</dbReference>
<dbReference type="SUPFAM" id="SSF53850">
    <property type="entry name" value="Periplasmic binding protein-like II"/>
    <property type="match status" value="1"/>
</dbReference>
<evidence type="ECO:0000313" key="11">
    <source>
        <dbReference type="Proteomes" id="UP000536746"/>
    </source>
</evidence>
<evidence type="ECO:0000256" key="3">
    <source>
        <dbReference type="ARBA" id="ARBA00011529"/>
    </source>
</evidence>
<name>A0ABX2LZQ2_9BURK</name>
<evidence type="ECO:0000313" key="10">
    <source>
        <dbReference type="EMBL" id="NUU02808.1"/>
    </source>
</evidence>
<keyword evidence="5 7" id="KW-0813">Transport</keyword>
<reference evidence="10 11" key="1">
    <citation type="journal article" date="2020" name="Front. Plant Sci.">
        <title>Isolation of Rhizosphere Bacteria That Improve Quality and Water Stress Tolerance in Greenhouse Ornamentals.</title>
        <authorList>
            <person name="Nordstedt N.P."/>
            <person name="Jones M.L."/>
        </authorList>
    </citation>
    <scope>NUCLEOTIDE SEQUENCE [LARGE SCALE GENOMIC DNA]</scope>
    <source>
        <strain evidence="10 11">C6C2</strain>
    </source>
</reference>
<dbReference type="InterPro" id="IPR024370">
    <property type="entry name" value="PBP_domain"/>
</dbReference>
<comment type="caution">
    <text evidence="10">The sequence shown here is derived from an EMBL/GenBank/DDBJ whole genome shotgun (WGS) entry which is preliminary data.</text>
</comment>
<feature type="domain" description="PBP" evidence="9">
    <location>
        <begin position="28"/>
        <end position="307"/>
    </location>
</feature>
<evidence type="ECO:0000256" key="7">
    <source>
        <dbReference type="PIRNR" id="PIRNR002756"/>
    </source>
</evidence>
<proteinExistence type="inferred from homology"/>
<dbReference type="PIRSF" id="PIRSF002756">
    <property type="entry name" value="PstS"/>
    <property type="match status" value="1"/>
</dbReference>
<sequence length="351" mass="36585">MGFNQLIKSVAIAAAVAGAFAFGGAVHAAEITGAGASFPYPVYAKWAEEYKAKTGNSLNYQSIGSGGGIKQIKAKTVDFGASDAPLTQQELSEAGLTQFPAVVGGVVPVVNLDGVTPGQIKLSGQVLGDIYAGKITKWNATEIAALNPGVKLPADDITVVYRSDASGTSYVFTSYLSKANADFKSKIGAGTAVKWPTGVGGKGNEGVAANVQKVKGAIGYVEYAYVKKNKLNFTQLKNKDGNFVSPDDESFKAATAAGDWAKTPGFAVDFTDAAGKASWPISSATFILLHKEQAGDGAKGKEVLKFFDWAYKNGGKSAADLDYVPLPTSVTKLVEDSWKANLKDGSGKAIW</sequence>
<evidence type="ECO:0000256" key="6">
    <source>
        <dbReference type="ARBA" id="ARBA00022592"/>
    </source>
</evidence>
<feature type="chain" id="PRO_5045618486" description="Phosphate-binding protein PstS" evidence="8">
    <location>
        <begin position="29"/>
        <end position="351"/>
    </location>
</feature>
<evidence type="ECO:0000256" key="2">
    <source>
        <dbReference type="ARBA" id="ARBA00008725"/>
    </source>
</evidence>
<gene>
    <name evidence="10" type="primary">pstS</name>
    <name evidence="10" type="ORF">HNO84_14480</name>
</gene>
<protein>
    <recommendedName>
        <fullName evidence="4 7">Phosphate-binding protein PstS</fullName>
    </recommendedName>
</protein>
<dbReference type="NCBIfam" id="TIGR00975">
    <property type="entry name" value="3a0107s03"/>
    <property type="match status" value="1"/>
</dbReference>
<evidence type="ECO:0000256" key="1">
    <source>
        <dbReference type="ARBA" id="ARBA00002841"/>
    </source>
</evidence>
<dbReference type="Pfam" id="PF12849">
    <property type="entry name" value="PBP_like_2"/>
    <property type="match status" value="1"/>
</dbReference>
<organism evidence="10 11">
    <name type="scientific">Herbaspirillum robiniae</name>
    <dbReference type="NCBI Taxonomy" id="2014887"/>
    <lineage>
        <taxon>Bacteria</taxon>
        <taxon>Pseudomonadati</taxon>
        <taxon>Pseudomonadota</taxon>
        <taxon>Betaproteobacteria</taxon>
        <taxon>Burkholderiales</taxon>
        <taxon>Oxalobacteraceae</taxon>
        <taxon>Herbaspirillum</taxon>
    </lineage>
</organism>
<keyword evidence="6 7" id="KW-0592">Phosphate transport</keyword>
<dbReference type="CDD" id="cd13565">
    <property type="entry name" value="PBP2_PstS"/>
    <property type="match status" value="1"/>
</dbReference>
<dbReference type="Gene3D" id="3.40.190.10">
    <property type="entry name" value="Periplasmic binding protein-like II"/>
    <property type="match status" value="2"/>
</dbReference>
<keyword evidence="11" id="KW-1185">Reference proteome</keyword>
<dbReference type="EMBL" id="JABFMT010000014">
    <property type="protein sequence ID" value="NUU02808.1"/>
    <property type="molecule type" value="Genomic_DNA"/>
</dbReference>
<evidence type="ECO:0000256" key="5">
    <source>
        <dbReference type="ARBA" id="ARBA00022448"/>
    </source>
</evidence>